<gene>
    <name evidence="9" type="ORF">Cenrod_2498</name>
</gene>
<dbReference type="AlphaFoldDB" id="U5NAW0"/>
<dbReference type="InterPro" id="IPR058624">
    <property type="entry name" value="MdtA-like_HH"/>
</dbReference>
<dbReference type="OrthoDB" id="9784484at2"/>
<comment type="similarity">
    <text evidence="2">Belongs to the membrane fusion protein (MFP) (TC 8.A.1) family.</text>
</comment>
<evidence type="ECO:0000313" key="10">
    <source>
        <dbReference type="Proteomes" id="UP000017184"/>
    </source>
</evidence>
<evidence type="ECO:0000256" key="4">
    <source>
        <dbReference type="SAM" id="Coils"/>
    </source>
</evidence>
<evidence type="ECO:0000256" key="3">
    <source>
        <dbReference type="ARBA" id="ARBA00023054"/>
    </source>
</evidence>
<evidence type="ECO:0000256" key="1">
    <source>
        <dbReference type="ARBA" id="ARBA00004196"/>
    </source>
</evidence>
<dbReference type="InterPro" id="IPR058792">
    <property type="entry name" value="Beta-barrel_RND_2"/>
</dbReference>
<keyword evidence="5" id="KW-0812">Transmembrane</keyword>
<feature type="domain" description="Multidrug resistance protein MdtA-like barrel-sandwich hybrid" evidence="7">
    <location>
        <begin position="80"/>
        <end position="234"/>
    </location>
</feature>
<feature type="transmembrane region" description="Helical" evidence="5">
    <location>
        <begin position="26"/>
        <end position="44"/>
    </location>
</feature>
<dbReference type="eggNOG" id="COG0845">
    <property type="taxonomic scope" value="Bacteria"/>
</dbReference>
<dbReference type="Gene3D" id="2.40.50.100">
    <property type="match status" value="1"/>
</dbReference>
<evidence type="ECO:0000256" key="5">
    <source>
        <dbReference type="SAM" id="Phobius"/>
    </source>
</evidence>
<feature type="domain" description="CusB-like beta-barrel" evidence="8">
    <location>
        <begin position="249"/>
        <end position="324"/>
    </location>
</feature>
<organism evidence="9 10">
    <name type="scientific">Candidatus Symbiobacter mobilis CR</name>
    <dbReference type="NCBI Taxonomy" id="946483"/>
    <lineage>
        <taxon>Bacteria</taxon>
        <taxon>Pseudomonadati</taxon>
        <taxon>Pseudomonadota</taxon>
        <taxon>Betaproteobacteria</taxon>
        <taxon>Burkholderiales</taxon>
        <taxon>Comamonadaceae</taxon>
    </lineage>
</organism>
<dbReference type="HOGENOM" id="CLU_018816_14_1_4"/>
<dbReference type="InterPro" id="IPR050465">
    <property type="entry name" value="UPF0194_transport"/>
</dbReference>
<dbReference type="Pfam" id="PF25917">
    <property type="entry name" value="BSH_RND"/>
    <property type="match status" value="1"/>
</dbReference>
<proteinExistence type="inferred from homology"/>
<comment type="subcellular location">
    <subcellularLocation>
        <location evidence="1">Cell envelope</location>
    </subcellularLocation>
</comment>
<dbReference type="Gene3D" id="2.40.30.170">
    <property type="match status" value="1"/>
</dbReference>
<protein>
    <submittedName>
        <fullName evidence="9">HlyD family secretion protein</fullName>
    </submittedName>
</protein>
<keyword evidence="3 4" id="KW-0175">Coiled coil</keyword>
<feature type="domain" description="Multidrug resistance protein MdtA-like alpha-helical hairpin" evidence="6">
    <location>
        <begin position="129"/>
        <end position="197"/>
    </location>
</feature>
<dbReference type="PANTHER" id="PTHR32347:SF14">
    <property type="entry name" value="EFFLUX SYSTEM COMPONENT YKNX-RELATED"/>
    <property type="match status" value="1"/>
</dbReference>
<keyword evidence="10" id="KW-1185">Reference proteome</keyword>
<dbReference type="Gene3D" id="1.10.287.470">
    <property type="entry name" value="Helix hairpin bin"/>
    <property type="match status" value="1"/>
</dbReference>
<dbReference type="PANTHER" id="PTHR32347">
    <property type="entry name" value="EFFLUX SYSTEM COMPONENT YKNX-RELATED"/>
    <property type="match status" value="1"/>
</dbReference>
<evidence type="ECO:0000313" key="9">
    <source>
        <dbReference type="EMBL" id="AGX88552.1"/>
    </source>
</evidence>
<dbReference type="Gene3D" id="2.40.420.20">
    <property type="match status" value="1"/>
</dbReference>
<evidence type="ECO:0000259" key="8">
    <source>
        <dbReference type="Pfam" id="PF25954"/>
    </source>
</evidence>
<name>U5NAW0_9BURK</name>
<evidence type="ECO:0000259" key="7">
    <source>
        <dbReference type="Pfam" id="PF25917"/>
    </source>
</evidence>
<keyword evidence="5" id="KW-1133">Transmembrane helix</keyword>
<dbReference type="KEGG" id="cbx:Cenrod_2498"/>
<dbReference type="Pfam" id="PF25954">
    <property type="entry name" value="Beta-barrel_RND_2"/>
    <property type="match status" value="1"/>
</dbReference>
<dbReference type="SUPFAM" id="SSF111369">
    <property type="entry name" value="HlyD-like secretion proteins"/>
    <property type="match status" value="1"/>
</dbReference>
<dbReference type="GO" id="GO:0030313">
    <property type="term" value="C:cell envelope"/>
    <property type="evidence" value="ECO:0007669"/>
    <property type="project" value="UniProtKB-SubCell"/>
</dbReference>
<evidence type="ECO:0000259" key="6">
    <source>
        <dbReference type="Pfam" id="PF25876"/>
    </source>
</evidence>
<dbReference type="EMBL" id="CP004885">
    <property type="protein sequence ID" value="AGX88552.1"/>
    <property type="molecule type" value="Genomic_DNA"/>
</dbReference>
<dbReference type="InterPro" id="IPR006143">
    <property type="entry name" value="RND_pump_MFP"/>
</dbReference>
<dbReference type="Pfam" id="PF25876">
    <property type="entry name" value="HH_MFP_RND"/>
    <property type="match status" value="1"/>
</dbReference>
<dbReference type="GO" id="GO:0022857">
    <property type="term" value="F:transmembrane transporter activity"/>
    <property type="evidence" value="ECO:0007669"/>
    <property type="project" value="InterPro"/>
</dbReference>
<accession>U5NAW0</accession>
<dbReference type="NCBIfam" id="TIGR01730">
    <property type="entry name" value="RND_mfp"/>
    <property type="match status" value="1"/>
</dbReference>
<dbReference type="GO" id="GO:0016020">
    <property type="term" value="C:membrane"/>
    <property type="evidence" value="ECO:0007669"/>
    <property type="project" value="InterPro"/>
</dbReference>
<dbReference type="STRING" id="946483.Cenrod_2498"/>
<keyword evidence="5" id="KW-0472">Membrane</keyword>
<feature type="coiled-coil region" evidence="4">
    <location>
        <begin position="128"/>
        <end position="155"/>
    </location>
</feature>
<dbReference type="InterPro" id="IPR058625">
    <property type="entry name" value="MdtA-like_BSH"/>
</dbReference>
<dbReference type="Proteomes" id="UP000017184">
    <property type="component" value="Chromosome"/>
</dbReference>
<evidence type="ECO:0000256" key="2">
    <source>
        <dbReference type="ARBA" id="ARBA00009477"/>
    </source>
</evidence>
<sequence length="421" mass="44801">MTAPSTDIALALPDLGTPVPWWKRRSVWVVVVGIALLASAYVLWQRQQARADAPAFVTEAATRGPLTLSVNATGTLYPTRLVQIGSELSGTVAEVLVDINDRVRTGQVLLRLDIAKLDDQVKRSRAAVTVAQTQLDQAQVALEQAQRHLQRLEKLYRISAGASLSAHDLDTARAEAQRTAAARDGARASLDSARATLSSDLTNLAKASLRSPIDGVVLSRSVDPGNAVAASLQAVTLFTIAEDLSRLVLRVNIDEADVGRVQVGLPANFTVSAFPSKPFPATITRVSYGSTVTDNVVTYTAELDVTNPDLQLRPGMTVACTIEAAHLDDALLVPNTAFRFQWPPTAQQGRSGLLGAMVPRMPRARKSAGGSSKQLWVLRDGAPVAVAVTPGVSDGRMTAITAGELREGMLVITDQQVLAPQ</sequence>
<reference evidence="9 10" key="1">
    <citation type="journal article" date="2013" name="Genome Biol.">
        <title>Genomic analysis reveals key aspects of prokaryotic symbiosis in the phototrophic consortium "Chlorochromatium aggregatum".</title>
        <authorList>
            <person name="Liu Z."/>
            <person name="Muller J."/>
            <person name="Li T."/>
            <person name="Alvey R.M."/>
            <person name="Vogl K."/>
            <person name="Frigaard N.U."/>
            <person name="Rockwell N.C."/>
            <person name="Boyd E.S."/>
            <person name="Tomsho L.P."/>
            <person name="Schuster S.C."/>
            <person name="Henke P."/>
            <person name="Rohde M."/>
            <person name="Overmann J."/>
            <person name="Bryant D.A."/>
        </authorList>
    </citation>
    <scope>NUCLEOTIDE SEQUENCE [LARGE SCALE GENOMIC DNA]</scope>
    <source>
        <strain evidence="9">CR</strain>
    </source>
</reference>
<dbReference type="RefSeq" id="WP_022776489.1">
    <property type="nucleotide sequence ID" value="NC_022576.1"/>
</dbReference>